<sequence>MKLIFLGTGTSQGVPMIGSKSPVSRSTDPRDNRLRTSAAIVTDNGHIILLDCGPDFRYQMLRAGLSDLDGILFTHQHSDHTAGLDDVRPICYFRSHDIDLYAKKEVMDSLKARFAYVFAKGADRYPGAPTVAEHIITDEPFYVRDVRVIPIPANHGWIDVTGYRIGNLAYLTDVKQMFESSYRLLEGVDVLVLNCLRHSDPHPTHMILPEALEVVRRIAPKRTYFTHISEAMGFAAQAETLLPEGVHLAYDTLEIEF</sequence>
<dbReference type="PANTHER" id="PTHR42663:SF6">
    <property type="entry name" value="HYDROLASE C777.06C-RELATED"/>
    <property type="match status" value="1"/>
</dbReference>
<proteinExistence type="predicted"/>
<reference evidence="2" key="2">
    <citation type="journal article" date="2021" name="PeerJ">
        <title>Extensive microbial diversity within the chicken gut microbiome revealed by metagenomics and culture.</title>
        <authorList>
            <person name="Gilroy R."/>
            <person name="Ravi A."/>
            <person name="Getino M."/>
            <person name="Pursley I."/>
            <person name="Horton D.L."/>
            <person name="Alikhan N.F."/>
            <person name="Baker D."/>
            <person name="Gharbi K."/>
            <person name="Hall N."/>
            <person name="Watson M."/>
            <person name="Adriaenssens E.M."/>
            <person name="Foster-Nyarko E."/>
            <person name="Jarju S."/>
            <person name="Secka A."/>
            <person name="Antonio M."/>
            <person name="Oren A."/>
            <person name="Chaudhuri R.R."/>
            <person name="La Ragione R."/>
            <person name="Hildebrand F."/>
            <person name="Pallen M.J."/>
        </authorList>
    </citation>
    <scope>NUCLEOTIDE SEQUENCE</scope>
    <source>
        <strain evidence="2">1383</strain>
    </source>
</reference>
<dbReference type="PANTHER" id="PTHR42663">
    <property type="entry name" value="HYDROLASE C777.06C-RELATED-RELATED"/>
    <property type="match status" value="1"/>
</dbReference>
<evidence type="ECO:0000313" key="3">
    <source>
        <dbReference type="Proteomes" id="UP000824161"/>
    </source>
</evidence>
<evidence type="ECO:0000259" key="1">
    <source>
        <dbReference type="SMART" id="SM00849"/>
    </source>
</evidence>
<dbReference type="Pfam" id="PF12706">
    <property type="entry name" value="Lactamase_B_2"/>
    <property type="match status" value="1"/>
</dbReference>
<dbReference type="SUPFAM" id="SSF56281">
    <property type="entry name" value="Metallo-hydrolase/oxidoreductase"/>
    <property type="match status" value="1"/>
</dbReference>
<protein>
    <submittedName>
        <fullName evidence="2">MBL fold metallo-hydrolase</fullName>
    </submittedName>
</protein>
<evidence type="ECO:0000313" key="2">
    <source>
        <dbReference type="EMBL" id="HIT97460.1"/>
    </source>
</evidence>
<comment type="caution">
    <text evidence="2">The sequence shown here is derived from an EMBL/GenBank/DDBJ whole genome shotgun (WGS) entry which is preliminary data.</text>
</comment>
<accession>A0A9D1KTY2</accession>
<gene>
    <name evidence="2" type="ORF">IAC44_01325</name>
</gene>
<dbReference type="InterPro" id="IPR036866">
    <property type="entry name" value="RibonucZ/Hydroxyglut_hydro"/>
</dbReference>
<name>A0A9D1KTY2_9FLAO</name>
<dbReference type="CDD" id="cd16279">
    <property type="entry name" value="metallo-hydrolase-like_MBL-fold"/>
    <property type="match status" value="1"/>
</dbReference>
<organism evidence="2 3">
    <name type="scientific">Candidatus Merdimorpha stercoravium</name>
    <dbReference type="NCBI Taxonomy" id="2840863"/>
    <lineage>
        <taxon>Bacteria</taxon>
        <taxon>Pseudomonadati</taxon>
        <taxon>Bacteroidota</taxon>
        <taxon>Flavobacteriia</taxon>
        <taxon>Flavobacteriales</taxon>
        <taxon>Candidatus Merdimorpha</taxon>
    </lineage>
</organism>
<feature type="domain" description="Metallo-beta-lactamase" evidence="1">
    <location>
        <begin position="35"/>
        <end position="227"/>
    </location>
</feature>
<dbReference type="EMBL" id="DVLY01000031">
    <property type="protein sequence ID" value="HIT97460.1"/>
    <property type="molecule type" value="Genomic_DNA"/>
</dbReference>
<dbReference type="SMART" id="SM00849">
    <property type="entry name" value="Lactamase_B"/>
    <property type="match status" value="1"/>
</dbReference>
<dbReference type="Proteomes" id="UP000824161">
    <property type="component" value="Unassembled WGS sequence"/>
</dbReference>
<dbReference type="AlphaFoldDB" id="A0A9D1KTY2"/>
<reference evidence="2" key="1">
    <citation type="submission" date="2020-10" db="EMBL/GenBank/DDBJ databases">
        <authorList>
            <person name="Gilroy R."/>
        </authorList>
    </citation>
    <scope>NUCLEOTIDE SEQUENCE</scope>
    <source>
        <strain evidence="2">1383</strain>
    </source>
</reference>
<dbReference type="InterPro" id="IPR001279">
    <property type="entry name" value="Metallo-B-lactamas"/>
</dbReference>
<dbReference type="Gene3D" id="3.60.15.10">
    <property type="entry name" value="Ribonuclease Z/Hydroxyacylglutathione hydrolase-like"/>
    <property type="match status" value="1"/>
</dbReference>